<dbReference type="InterPro" id="IPR058624">
    <property type="entry name" value="MdtA-like_HH"/>
</dbReference>
<dbReference type="Gene3D" id="2.40.50.100">
    <property type="match status" value="1"/>
</dbReference>
<dbReference type="GO" id="GO:0022857">
    <property type="term" value="F:transmembrane transporter activity"/>
    <property type="evidence" value="ECO:0007669"/>
    <property type="project" value="InterPro"/>
</dbReference>
<feature type="domain" description="Multidrug resistance protein MdtA-like beta-barrel" evidence="5">
    <location>
        <begin position="248"/>
        <end position="296"/>
    </location>
</feature>
<evidence type="ECO:0000313" key="7">
    <source>
        <dbReference type="Proteomes" id="UP000036261"/>
    </source>
</evidence>
<dbReference type="Gene3D" id="1.10.287.470">
    <property type="entry name" value="Helix hairpin bin"/>
    <property type="match status" value="1"/>
</dbReference>
<feature type="coiled-coil region" evidence="2">
    <location>
        <begin position="141"/>
        <end position="175"/>
    </location>
</feature>
<dbReference type="Gene3D" id="2.40.30.170">
    <property type="match status" value="1"/>
</dbReference>
<dbReference type="InterPro" id="IPR058626">
    <property type="entry name" value="MdtA-like_b-barrel"/>
</dbReference>
<feature type="domain" description="Multidrug resistance protein MdtA-like alpha-helical hairpin" evidence="3">
    <location>
        <begin position="106"/>
        <end position="168"/>
    </location>
</feature>
<dbReference type="PANTHER" id="PTHR30158:SF23">
    <property type="entry name" value="MULTIDRUG RESISTANCE PROTEIN MEXA"/>
    <property type="match status" value="1"/>
</dbReference>
<keyword evidence="2" id="KW-0175">Coiled coil</keyword>
<dbReference type="EMBL" id="LFND01000005">
    <property type="protein sequence ID" value="KMQ61559.1"/>
    <property type="molecule type" value="Genomic_DNA"/>
</dbReference>
<comment type="similarity">
    <text evidence="1">Belongs to the membrane fusion protein (MFP) (TC 8.A.1) family.</text>
</comment>
<organism evidence="6 7">
    <name type="scientific">Chryseobacterium angstadtii</name>
    <dbReference type="NCBI Taxonomy" id="558151"/>
    <lineage>
        <taxon>Bacteria</taxon>
        <taxon>Pseudomonadati</taxon>
        <taxon>Bacteroidota</taxon>
        <taxon>Flavobacteriia</taxon>
        <taxon>Flavobacteriales</taxon>
        <taxon>Weeksellaceae</taxon>
        <taxon>Chryseobacterium group</taxon>
        <taxon>Chryseobacterium</taxon>
    </lineage>
</organism>
<evidence type="ECO:0000256" key="2">
    <source>
        <dbReference type="SAM" id="Coils"/>
    </source>
</evidence>
<dbReference type="SUPFAM" id="SSF111369">
    <property type="entry name" value="HlyD-like secretion proteins"/>
    <property type="match status" value="1"/>
</dbReference>
<dbReference type="Pfam" id="PF25876">
    <property type="entry name" value="HH_MFP_RND"/>
    <property type="match status" value="1"/>
</dbReference>
<dbReference type="GO" id="GO:0030313">
    <property type="term" value="C:cell envelope"/>
    <property type="evidence" value="ECO:0007669"/>
    <property type="project" value="UniProtKB-SubCell"/>
</dbReference>
<dbReference type="PATRIC" id="fig|558151.6.peg.3439"/>
<dbReference type="RefSeq" id="WP_048507725.1">
    <property type="nucleotide sequence ID" value="NZ_LFND01000005.1"/>
</dbReference>
<keyword evidence="7" id="KW-1185">Reference proteome</keyword>
<dbReference type="GO" id="GO:0005886">
    <property type="term" value="C:plasma membrane"/>
    <property type="evidence" value="ECO:0007669"/>
    <property type="project" value="TreeGrafter"/>
</dbReference>
<dbReference type="InterPro" id="IPR006143">
    <property type="entry name" value="RND_pump_MFP"/>
</dbReference>
<dbReference type="PROSITE" id="PS51257">
    <property type="entry name" value="PROKAR_LIPOPROTEIN"/>
    <property type="match status" value="1"/>
</dbReference>
<evidence type="ECO:0000259" key="5">
    <source>
        <dbReference type="Pfam" id="PF25944"/>
    </source>
</evidence>
<gene>
    <name evidence="6" type="ORF">ACM46_16250</name>
</gene>
<dbReference type="Gene3D" id="2.40.420.20">
    <property type="match status" value="1"/>
</dbReference>
<evidence type="ECO:0000313" key="6">
    <source>
        <dbReference type="EMBL" id="KMQ61559.1"/>
    </source>
</evidence>
<proteinExistence type="inferred from homology"/>
<dbReference type="NCBIfam" id="TIGR01730">
    <property type="entry name" value="RND_mfp"/>
    <property type="match status" value="1"/>
</dbReference>
<dbReference type="OrthoDB" id="9801814at2"/>
<protein>
    <submittedName>
        <fullName evidence="6">Secretion protein HlyD</fullName>
    </submittedName>
</protein>
<evidence type="ECO:0000259" key="3">
    <source>
        <dbReference type="Pfam" id="PF25876"/>
    </source>
</evidence>
<dbReference type="Proteomes" id="UP000036261">
    <property type="component" value="Unassembled WGS sequence"/>
</dbReference>
<dbReference type="Pfam" id="PF25917">
    <property type="entry name" value="BSH_RND"/>
    <property type="match status" value="1"/>
</dbReference>
<comment type="caution">
    <text evidence="6">The sequence shown here is derived from an EMBL/GenBank/DDBJ whole genome shotgun (WGS) entry which is preliminary data.</text>
</comment>
<dbReference type="InterPro" id="IPR058625">
    <property type="entry name" value="MdtA-like_BSH"/>
</dbReference>
<dbReference type="PANTHER" id="PTHR30158">
    <property type="entry name" value="ACRA/E-RELATED COMPONENT OF DRUG EFFLUX TRANSPORTER"/>
    <property type="match status" value="1"/>
</dbReference>
<name>A0A0J7I6N6_9FLAO</name>
<dbReference type="STRING" id="558151.ACM46_16250"/>
<dbReference type="AlphaFoldDB" id="A0A0J7I6N6"/>
<evidence type="ECO:0000259" key="4">
    <source>
        <dbReference type="Pfam" id="PF25917"/>
    </source>
</evidence>
<reference evidence="6 7" key="1">
    <citation type="journal article" date="2013" name="Int. J. Syst. Evol. Microbiol.">
        <title>Chryseobacterium angstadtii sp. nov., isolated from a newt tank.</title>
        <authorList>
            <person name="Kirk K.E."/>
            <person name="Hoffman J.A."/>
            <person name="Smith K.A."/>
            <person name="Strahan B.L."/>
            <person name="Failor K.C."/>
            <person name="Krebs J.E."/>
            <person name="Gale A.N."/>
            <person name="Do T.D."/>
            <person name="Sontag T.C."/>
            <person name="Batties A.M."/>
            <person name="Mistiszyn K."/>
            <person name="Newman J.D."/>
        </authorList>
    </citation>
    <scope>NUCLEOTIDE SEQUENCE [LARGE SCALE GENOMIC DNA]</scope>
    <source>
        <strain evidence="6 7">KM</strain>
    </source>
</reference>
<evidence type="ECO:0000256" key="1">
    <source>
        <dbReference type="ARBA" id="ARBA00009477"/>
    </source>
</evidence>
<accession>A0A0J7I6N6</accession>
<dbReference type="GO" id="GO:0046677">
    <property type="term" value="P:response to antibiotic"/>
    <property type="evidence" value="ECO:0007669"/>
    <property type="project" value="TreeGrafter"/>
</dbReference>
<dbReference type="Pfam" id="PF25944">
    <property type="entry name" value="Beta-barrel_RND"/>
    <property type="match status" value="1"/>
</dbReference>
<sequence length="394" mass="42383">MNNKLVILSIAAFSLTACKKEAPKQDGAKPYPVVSVESKNIVGYQTFPATIQGRVNNDVRAKIQGYITQVLVDEGQYVTKGQPLFRLETNILTENAAASKAGIGAAESTIAAAQASVNAAQVEVNKLKPLVQKNIISNVQLQTAQANLAQAQAQLQQANAAKKQAVANYKGVEANIEYSIIRAPISGVIGRLPLKVGSLVGPTDQTPLTTISDTSQIYAYFAMNEKEYFDFLEKSPGASMPEKIKNLPMVELQLANGSLYPEKGRIEAITGQIDPTTGTIQFRVGFTNAQKLLSNGNSGTIRFPQNYNNVLVVPESATYEQQGIVYVYKVEKDTAKNVVIDVVDRIDNMAIIKSGVNKGEIIVAAGIGGLKPGTAIIKKPIKMDSLVQSIKPKF</sequence>
<feature type="domain" description="Multidrug resistance protein MdtA-like barrel-sandwich hybrid" evidence="4">
    <location>
        <begin position="58"/>
        <end position="211"/>
    </location>
</feature>